<evidence type="ECO:0000313" key="5">
    <source>
        <dbReference type="RefSeq" id="XP_013396101.1"/>
    </source>
</evidence>
<evidence type="ECO:0000313" key="4">
    <source>
        <dbReference type="RefSeq" id="XP_013390838.1"/>
    </source>
</evidence>
<proteinExistence type="inferred from homology"/>
<dbReference type="OMA" id="WPHNGYV"/>
<accession>A0A1S3HXV0</accession>
<dbReference type="STRING" id="7574.A0A1S3HXV0"/>
<dbReference type="KEGG" id="lak:106159173"/>
<name>A0A1S3HXV0_LINAN</name>
<dbReference type="RefSeq" id="XP_013396102.1">
    <property type="nucleotide sequence ID" value="XM_013540648.2"/>
</dbReference>
<dbReference type="RefSeq" id="XP_013396101.1">
    <property type="nucleotide sequence ID" value="XM_013540647.1"/>
</dbReference>
<gene>
    <name evidence="3 4" type="primary">LOC106159173</name>
    <name evidence="5 6" type="synonym">LOC106163137</name>
</gene>
<dbReference type="GeneID" id="106163137"/>
<dbReference type="RefSeq" id="XP_013390836.1">
    <property type="nucleotide sequence ID" value="XM_013535382.2"/>
</dbReference>
<evidence type="ECO:0000256" key="1">
    <source>
        <dbReference type="ARBA" id="ARBA00008514"/>
    </source>
</evidence>
<dbReference type="AlphaFoldDB" id="A0A1S3HXV0"/>
<dbReference type="InterPro" id="IPR020186">
    <property type="entry name" value="Meiosis-expressed_gene_1"/>
</dbReference>
<protein>
    <submittedName>
        <fullName evidence="3 4">Meiosis expressed gene 1 protein homolog</fullName>
    </submittedName>
</protein>
<keyword evidence="2" id="KW-1185">Reference proteome</keyword>
<sequence>MSSAEILKPKSMVRPKHWSEEVENAYRFQLAGYRDVTEYKAIHNVEDCERWPDSGFVKKLKRKEDGYFYYYNRTRECQDKDINKTKMYSY</sequence>
<dbReference type="PANTHER" id="PTHR17008:SF1">
    <property type="entry name" value="MEIOSIS EXPRESSED GENE 1 PROTEIN HOMOLOG"/>
    <property type="match status" value="1"/>
</dbReference>
<organism evidence="2 4">
    <name type="scientific">Lingula anatina</name>
    <name type="common">Brachiopod</name>
    <name type="synonym">Lingula unguis</name>
    <dbReference type="NCBI Taxonomy" id="7574"/>
    <lineage>
        <taxon>Eukaryota</taxon>
        <taxon>Metazoa</taxon>
        <taxon>Spiralia</taxon>
        <taxon>Lophotrochozoa</taxon>
        <taxon>Brachiopoda</taxon>
        <taxon>Linguliformea</taxon>
        <taxon>Lingulata</taxon>
        <taxon>Lingulida</taxon>
        <taxon>Linguloidea</taxon>
        <taxon>Lingulidae</taxon>
        <taxon>Lingula</taxon>
    </lineage>
</organism>
<dbReference type="KEGG" id="lak:106163137"/>
<dbReference type="GeneID" id="106159173"/>
<evidence type="ECO:0000313" key="3">
    <source>
        <dbReference type="RefSeq" id="XP_013390836.1"/>
    </source>
</evidence>
<dbReference type="Pfam" id="PF15163">
    <property type="entry name" value="Meiosis_expr"/>
    <property type="match status" value="1"/>
</dbReference>
<evidence type="ECO:0000313" key="2">
    <source>
        <dbReference type="Proteomes" id="UP000085678"/>
    </source>
</evidence>
<dbReference type="Proteomes" id="UP000085678">
    <property type="component" value="Unplaced"/>
</dbReference>
<dbReference type="GO" id="GO:0005634">
    <property type="term" value="C:nucleus"/>
    <property type="evidence" value="ECO:0007669"/>
    <property type="project" value="InterPro"/>
</dbReference>
<comment type="similarity">
    <text evidence="1">Belongs to the MEIG1 family.</text>
</comment>
<evidence type="ECO:0000313" key="6">
    <source>
        <dbReference type="RefSeq" id="XP_013396102.1"/>
    </source>
</evidence>
<reference evidence="3 4" key="1">
    <citation type="submission" date="2025-04" db="UniProtKB">
        <authorList>
            <consortium name="RefSeq"/>
        </authorList>
    </citation>
    <scope>IDENTIFICATION</scope>
    <source>
        <tissue evidence="3 4">Gonads</tissue>
    </source>
</reference>
<dbReference type="PANTHER" id="PTHR17008">
    <property type="entry name" value="MEIOSIS-EXPRESSED GENE 1 PROTEIN"/>
    <property type="match status" value="1"/>
</dbReference>
<dbReference type="RefSeq" id="XP_013390838.1">
    <property type="nucleotide sequence ID" value="XM_013535384.2"/>
</dbReference>
<dbReference type="OrthoDB" id="10023051at2759"/>